<feature type="region of interest" description="Disordered" evidence="1">
    <location>
        <begin position="1"/>
        <end position="70"/>
    </location>
</feature>
<dbReference type="Proteomes" id="UP000187203">
    <property type="component" value="Unassembled WGS sequence"/>
</dbReference>
<feature type="compositionally biased region" description="Pro residues" evidence="1">
    <location>
        <begin position="17"/>
        <end position="26"/>
    </location>
</feature>
<protein>
    <submittedName>
        <fullName evidence="2">Uncharacterized protein</fullName>
    </submittedName>
</protein>
<proteinExistence type="predicted"/>
<organism evidence="2 3">
    <name type="scientific">Corchorus olitorius</name>
    <dbReference type="NCBI Taxonomy" id="93759"/>
    <lineage>
        <taxon>Eukaryota</taxon>
        <taxon>Viridiplantae</taxon>
        <taxon>Streptophyta</taxon>
        <taxon>Embryophyta</taxon>
        <taxon>Tracheophyta</taxon>
        <taxon>Spermatophyta</taxon>
        <taxon>Magnoliopsida</taxon>
        <taxon>eudicotyledons</taxon>
        <taxon>Gunneridae</taxon>
        <taxon>Pentapetalae</taxon>
        <taxon>rosids</taxon>
        <taxon>malvids</taxon>
        <taxon>Malvales</taxon>
        <taxon>Malvaceae</taxon>
        <taxon>Grewioideae</taxon>
        <taxon>Apeibeae</taxon>
        <taxon>Corchorus</taxon>
    </lineage>
</organism>
<dbReference type="EMBL" id="AWUE01013256">
    <property type="protein sequence ID" value="OMP07403.1"/>
    <property type="molecule type" value="Genomic_DNA"/>
</dbReference>
<comment type="caution">
    <text evidence="2">The sequence shown here is derived from an EMBL/GenBank/DDBJ whole genome shotgun (WGS) entry which is preliminary data.</text>
</comment>
<gene>
    <name evidence="2" type="ORF">COLO4_07370</name>
</gene>
<name>A0A1R3KJW8_9ROSI</name>
<evidence type="ECO:0000313" key="3">
    <source>
        <dbReference type="Proteomes" id="UP000187203"/>
    </source>
</evidence>
<accession>A0A1R3KJW8</accession>
<reference evidence="3" key="1">
    <citation type="submission" date="2013-09" db="EMBL/GenBank/DDBJ databases">
        <title>Corchorus olitorius genome sequencing.</title>
        <authorList>
            <person name="Alam M."/>
            <person name="Haque M.S."/>
            <person name="Islam M.S."/>
            <person name="Emdad E.M."/>
            <person name="Islam M.M."/>
            <person name="Ahmed B."/>
            <person name="Halim A."/>
            <person name="Hossen Q.M.M."/>
            <person name="Hossain M.Z."/>
            <person name="Ahmed R."/>
            <person name="Khan M.M."/>
            <person name="Islam R."/>
            <person name="Rashid M.M."/>
            <person name="Khan S.A."/>
            <person name="Rahman M.S."/>
            <person name="Alam M."/>
            <person name="Yahiya A.S."/>
            <person name="Khan M.S."/>
            <person name="Azam M.S."/>
            <person name="Haque T."/>
            <person name="Lashkar M.Z.H."/>
            <person name="Akhand A.I."/>
            <person name="Morshed G."/>
            <person name="Roy S."/>
            <person name="Uddin K.S."/>
            <person name="Rabeya T."/>
            <person name="Hossain A.S."/>
            <person name="Chowdhury A."/>
            <person name="Snigdha A.R."/>
            <person name="Mortoza M.S."/>
            <person name="Matin S.A."/>
            <person name="Hoque S.M.E."/>
            <person name="Islam M.K."/>
            <person name="Roy D.K."/>
            <person name="Haider R."/>
            <person name="Moosa M.M."/>
            <person name="Elias S.M."/>
            <person name="Hasan A.M."/>
            <person name="Jahan S."/>
            <person name="Shafiuddin M."/>
            <person name="Mahmood N."/>
            <person name="Shommy N.S."/>
        </authorList>
    </citation>
    <scope>NUCLEOTIDE SEQUENCE [LARGE SCALE GENOMIC DNA]</scope>
    <source>
        <strain evidence="3">cv. O-4</strain>
    </source>
</reference>
<dbReference type="OrthoDB" id="785836at2759"/>
<evidence type="ECO:0000256" key="1">
    <source>
        <dbReference type="SAM" id="MobiDB-lite"/>
    </source>
</evidence>
<keyword evidence="3" id="KW-1185">Reference proteome</keyword>
<dbReference type="AlphaFoldDB" id="A0A1R3KJW8"/>
<evidence type="ECO:0000313" key="2">
    <source>
        <dbReference type="EMBL" id="OMP07403.1"/>
    </source>
</evidence>
<sequence>MAHYSDQQAVPAACPRPSEPPQPCYPPEKLAEMNAQPPPAGYPTVDGTAEYPRAPPVYTQSKGDDFWKGW</sequence>